<protein>
    <submittedName>
        <fullName evidence="3">Uncharacterized protein</fullName>
    </submittedName>
</protein>
<accession>A0A9N9KRA5</accession>
<sequence length="666" mass="73096">MIRDASPSPSSSPSPPPFPARGGPGGPEGKEAPNVGHENELPTTRPCHHVIGSRCVWVFGWCCGFRLAGRCSTPAQLNFPPPFLSTNPLPPYDPTPRHLPPPDAGTRLGIPFRNRLQIHLKRKPPRNSQPRTLGDQAMQHNSINPSDSEGKYIPMPALLGPESFNSLYFASRNSRHDGELRALSGNKVAVAHVASSCTARLSSGPRVRLGTYLALSGVQRRTDRPVDHSPGTAGCTPCIGIIQESILVLSLEFSHCVLFEWYTFSPMTDSISHLFLYELVLDSLVSSTCKSSGLRNSLMVWSSSKSRGYGSKTSFESHRRRVISQFSRYFMPFLFYFPSGISIVVMVTATLGTPHQQLIATLLHANGNGQASLVGTGEDCTISAICLQWLRFPVSVPLIRPVNNYPSILYVVHGEFLYGMLEQGRSDATGEVLTARDWYGKRNGTVGNLIHLVHENKTFPPTICRLLSYMMLREANLKGLDRRAARGSCMFFHAAAGDGDGGMGMGRWGAGAVRYFSDQPTNQLTGLDDERSGLDQAIDTVRSQQDHIPTYPHTHQHGFKKRIQHGGLRQITGFRHRHRNTDTLVLVLGNKGKGREVGSRPRPFSLSSCSSFTALPEAGPDPDFTLKTSLIASSTLPSCELWSGIRRAASLVGFREAWSFAPTRIE</sequence>
<keyword evidence="2" id="KW-0472">Membrane</keyword>
<evidence type="ECO:0000256" key="1">
    <source>
        <dbReference type="SAM" id="MobiDB-lite"/>
    </source>
</evidence>
<feature type="compositionally biased region" description="Polar residues" evidence="1">
    <location>
        <begin position="138"/>
        <end position="147"/>
    </location>
</feature>
<feature type="region of interest" description="Disordered" evidence="1">
    <location>
        <begin position="123"/>
        <end position="147"/>
    </location>
</feature>
<comment type="caution">
    <text evidence="3">The sequence shown here is derived from an EMBL/GenBank/DDBJ whole genome shotgun (WGS) entry which is preliminary data.</text>
</comment>
<proteinExistence type="predicted"/>
<organism evidence="3 4">
    <name type="scientific">Hymenoscyphus fraxineus</name>
    <dbReference type="NCBI Taxonomy" id="746836"/>
    <lineage>
        <taxon>Eukaryota</taxon>
        <taxon>Fungi</taxon>
        <taxon>Dikarya</taxon>
        <taxon>Ascomycota</taxon>
        <taxon>Pezizomycotina</taxon>
        <taxon>Leotiomycetes</taxon>
        <taxon>Helotiales</taxon>
        <taxon>Helotiaceae</taxon>
        <taxon>Hymenoscyphus</taxon>
    </lineage>
</organism>
<dbReference type="EMBL" id="CAJVRL010000045">
    <property type="protein sequence ID" value="CAG8952059.1"/>
    <property type="molecule type" value="Genomic_DNA"/>
</dbReference>
<keyword evidence="4" id="KW-1185">Reference proteome</keyword>
<evidence type="ECO:0000313" key="4">
    <source>
        <dbReference type="Proteomes" id="UP000696280"/>
    </source>
</evidence>
<evidence type="ECO:0000256" key="2">
    <source>
        <dbReference type="SAM" id="Phobius"/>
    </source>
</evidence>
<dbReference type="Proteomes" id="UP000696280">
    <property type="component" value="Unassembled WGS sequence"/>
</dbReference>
<dbReference type="AlphaFoldDB" id="A0A9N9KRA5"/>
<evidence type="ECO:0000313" key="3">
    <source>
        <dbReference type="EMBL" id="CAG8952059.1"/>
    </source>
</evidence>
<feature type="region of interest" description="Disordered" evidence="1">
    <location>
        <begin position="1"/>
        <end position="38"/>
    </location>
</feature>
<keyword evidence="2" id="KW-0812">Transmembrane</keyword>
<feature type="transmembrane region" description="Helical" evidence="2">
    <location>
        <begin position="329"/>
        <end position="351"/>
    </location>
</feature>
<feature type="compositionally biased region" description="Pro residues" evidence="1">
    <location>
        <begin position="10"/>
        <end position="19"/>
    </location>
</feature>
<keyword evidence="2" id="KW-1133">Transmembrane helix</keyword>
<name>A0A9N9KRA5_9HELO</name>
<gene>
    <name evidence="3" type="ORF">HYFRA_00000796</name>
</gene>
<dbReference type="OrthoDB" id="10683803at2759"/>
<reference evidence="3" key="1">
    <citation type="submission" date="2021-07" db="EMBL/GenBank/DDBJ databases">
        <authorList>
            <person name="Durling M."/>
        </authorList>
    </citation>
    <scope>NUCLEOTIDE SEQUENCE</scope>
</reference>